<proteinExistence type="predicted"/>
<evidence type="ECO:0000313" key="4">
    <source>
        <dbReference type="WBParaSite" id="NBR_0002111201-mRNA-1"/>
    </source>
</evidence>
<evidence type="ECO:0000313" key="2">
    <source>
        <dbReference type="EMBL" id="VDL84854.1"/>
    </source>
</evidence>
<evidence type="ECO:0000313" key="3">
    <source>
        <dbReference type="Proteomes" id="UP000271162"/>
    </source>
</evidence>
<gene>
    <name evidence="2" type="ORF">NBR_LOCUS21113</name>
</gene>
<accession>A0A0N4YV40</accession>
<organism evidence="4">
    <name type="scientific">Nippostrongylus brasiliensis</name>
    <name type="common">Rat hookworm</name>
    <dbReference type="NCBI Taxonomy" id="27835"/>
    <lineage>
        <taxon>Eukaryota</taxon>
        <taxon>Metazoa</taxon>
        <taxon>Ecdysozoa</taxon>
        <taxon>Nematoda</taxon>
        <taxon>Chromadorea</taxon>
        <taxon>Rhabditida</taxon>
        <taxon>Rhabditina</taxon>
        <taxon>Rhabditomorpha</taxon>
        <taxon>Strongyloidea</taxon>
        <taxon>Heligmosomidae</taxon>
        <taxon>Nippostrongylus</taxon>
    </lineage>
</organism>
<reference evidence="4" key="1">
    <citation type="submission" date="2017-02" db="UniProtKB">
        <authorList>
            <consortium name="WormBaseParasite"/>
        </authorList>
    </citation>
    <scope>IDENTIFICATION</scope>
</reference>
<dbReference type="AlphaFoldDB" id="A0A0N4YV40"/>
<feature type="region of interest" description="Disordered" evidence="1">
    <location>
        <begin position="1"/>
        <end position="36"/>
    </location>
</feature>
<protein>
    <submittedName>
        <fullName evidence="2 4">Uncharacterized protein</fullName>
    </submittedName>
</protein>
<evidence type="ECO:0000256" key="1">
    <source>
        <dbReference type="SAM" id="MobiDB-lite"/>
    </source>
</evidence>
<name>A0A0N4YV40_NIPBR</name>
<dbReference type="EMBL" id="UYSL01025921">
    <property type="protein sequence ID" value="VDL84854.1"/>
    <property type="molecule type" value="Genomic_DNA"/>
</dbReference>
<dbReference type="Proteomes" id="UP000271162">
    <property type="component" value="Unassembled WGS sequence"/>
</dbReference>
<keyword evidence="3" id="KW-1185">Reference proteome</keyword>
<feature type="compositionally biased region" description="Basic and acidic residues" evidence="1">
    <location>
        <begin position="10"/>
        <end position="20"/>
    </location>
</feature>
<feature type="compositionally biased region" description="Acidic residues" evidence="1">
    <location>
        <begin position="24"/>
        <end position="36"/>
    </location>
</feature>
<dbReference type="WBParaSite" id="NBR_0002111201-mRNA-1">
    <property type="protein sequence ID" value="NBR_0002111201-mRNA-1"/>
    <property type="gene ID" value="NBR_0002111201"/>
</dbReference>
<reference evidence="2 3" key="2">
    <citation type="submission" date="2018-11" db="EMBL/GenBank/DDBJ databases">
        <authorList>
            <consortium name="Pathogen Informatics"/>
        </authorList>
    </citation>
    <scope>NUCLEOTIDE SEQUENCE [LARGE SCALE GENOMIC DNA]</scope>
</reference>
<sequence>MVHSRLLDLSGHRLDGRSESSELNGEESSEEVEEEEQLIRPSLFVDGNRVVVLFRCVDWEFVASNQCLYERIFSCEDRRIVGEVKKSCPVPAEADQNSLISPLLLFFHIDDAHPNR</sequence>